<comment type="caution">
    <text evidence="1">The sequence shown here is derived from an EMBL/GenBank/DDBJ whole genome shotgun (WGS) entry which is preliminary data.</text>
</comment>
<sequence length="87" mass="10104">MELNILSSESTDTVYLNKKARQQRSLFSMGDTSRVTAEDTYSFIESKNNSSTKKKTDSDVKRFKDWLGREDQELNFEEMPPSQRSLT</sequence>
<reference evidence="1" key="1">
    <citation type="journal article" date="2019" name="bioRxiv">
        <title>The Genome of the Zebra Mussel, Dreissena polymorpha: A Resource for Invasive Species Research.</title>
        <authorList>
            <person name="McCartney M.A."/>
            <person name="Auch B."/>
            <person name="Kono T."/>
            <person name="Mallez S."/>
            <person name="Zhang Y."/>
            <person name="Obille A."/>
            <person name="Becker A."/>
            <person name="Abrahante J.E."/>
            <person name="Garbe J."/>
            <person name="Badalamenti J.P."/>
            <person name="Herman A."/>
            <person name="Mangelson H."/>
            <person name="Liachko I."/>
            <person name="Sullivan S."/>
            <person name="Sone E.D."/>
            <person name="Koren S."/>
            <person name="Silverstein K.A.T."/>
            <person name="Beckman K.B."/>
            <person name="Gohl D.M."/>
        </authorList>
    </citation>
    <scope>NUCLEOTIDE SEQUENCE</scope>
    <source>
        <strain evidence="1">Duluth1</strain>
        <tissue evidence="1">Whole animal</tissue>
    </source>
</reference>
<protein>
    <submittedName>
        <fullName evidence="1">Uncharacterized protein</fullName>
    </submittedName>
</protein>
<name>A0A9D4HUQ5_DREPO</name>
<evidence type="ECO:0000313" key="2">
    <source>
        <dbReference type="Proteomes" id="UP000828390"/>
    </source>
</evidence>
<accession>A0A9D4HUQ5</accession>
<proteinExistence type="predicted"/>
<evidence type="ECO:0000313" key="1">
    <source>
        <dbReference type="EMBL" id="KAH3733388.1"/>
    </source>
</evidence>
<dbReference type="AlphaFoldDB" id="A0A9D4HUQ5"/>
<organism evidence="1 2">
    <name type="scientific">Dreissena polymorpha</name>
    <name type="common">Zebra mussel</name>
    <name type="synonym">Mytilus polymorpha</name>
    <dbReference type="NCBI Taxonomy" id="45954"/>
    <lineage>
        <taxon>Eukaryota</taxon>
        <taxon>Metazoa</taxon>
        <taxon>Spiralia</taxon>
        <taxon>Lophotrochozoa</taxon>
        <taxon>Mollusca</taxon>
        <taxon>Bivalvia</taxon>
        <taxon>Autobranchia</taxon>
        <taxon>Heteroconchia</taxon>
        <taxon>Euheterodonta</taxon>
        <taxon>Imparidentia</taxon>
        <taxon>Neoheterodontei</taxon>
        <taxon>Myida</taxon>
        <taxon>Dreissenoidea</taxon>
        <taxon>Dreissenidae</taxon>
        <taxon>Dreissena</taxon>
    </lineage>
</organism>
<reference evidence="1" key="2">
    <citation type="submission" date="2020-11" db="EMBL/GenBank/DDBJ databases">
        <authorList>
            <person name="McCartney M.A."/>
            <person name="Auch B."/>
            <person name="Kono T."/>
            <person name="Mallez S."/>
            <person name="Becker A."/>
            <person name="Gohl D.M."/>
            <person name="Silverstein K.A.T."/>
            <person name="Koren S."/>
            <person name="Bechman K.B."/>
            <person name="Herman A."/>
            <person name="Abrahante J.E."/>
            <person name="Garbe J."/>
        </authorList>
    </citation>
    <scope>NUCLEOTIDE SEQUENCE</scope>
    <source>
        <strain evidence="1">Duluth1</strain>
        <tissue evidence="1">Whole animal</tissue>
    </source>
</reference>
<keyword evidence="2" id="KW-1185">Reference proteome</keyword>
<dbReference type="EMBL" id="JAIWYP010000011">
    <property type="protein sequence ID" value="KAH3733388.1"/>
    <property type="molecule type" value="Genomic_DNA"/>
</dbReference>
<gene>
    <name evidence="1" type="ORF">DPMN_039814</name>
</gene>
<dbReference type="Proteomes" id="UP000828390">
    <property type="component" value="Unassembled WGS sequence"/>
</dbReference>